<accession>A0ACC2DMK0</accession>
<evidence type="ECO:0000313" key="2">
    <source>
        <dbReference type="Proteomes" id="UP001162992"/>
    </source>
</evidence>
<dbReference type="Proteomes" id="UP001162992">
    <property type="component" value="Chromosome 5"/>
</dbReference>
<sequence length="432" mass="47326">MDSLLSSYGSDEDDEESATLQPQQPWPSPSPSVVLSSEHSVEPPVKRPRFASLPPPKHSPLPLPRHPIPTTVKYLSATGDRYVSGASEKPTHEATGEAVVALGFDAEGSFIQSKEKDNDLLKPTHMSALLGSLPPPKSRRTVEFRPPVNMSLLQNSHKDEDRALQPEKPPAERSSVRGKVDAKSSGLAAILPPPKHSLGVGTALGGGSATRRHTMETLPQSNDSFSGGHKEEIIKPQNESELPIGASHGSTEAVVANFSAYHNYAGHATDALYDQQMVHPESVWNPSTFSTEGQNVGPYLLTNQMHGYESQLEANPSLAGGSGMPPEDPLEQVLKRERRRRKEEASPVVLQVKQDDLTAGKIREDQMRVTGIAFGPSYKPVSANKDKPSKLHRRKHQIGSLYFDMKQKEMELLERRAKGHMTKSETQAKYGW</sequence>
<dbReference type="EMBL" id="CM055096">
    <property type="protein sequence ID" value="KAJ7555398.1"/>
    <property type="molecule type" value="Genomic_DNA"/>
</dbReference>
<name>A0ACC2DMK0_DIPCM</name>
<reference evidence="2" key="1">
    <citation type="journal article" date="2024" name="Proc. Natl. Acad. Sci. U.S.A.">
        <title>Extraordinary preservation of gene collinearity over three hundred million years revealed in homosporous lycophytes.</title>
        <authorList>
            <person name="Li C."/>
            <person name="Wickell D."/>
            <person name="Kuo L.Y."/>
            <person name="Chen X."/>
            <person name="Nie B."/>
            <person name="Liao X."/>
            <person name="Peng D."/>
            <person name="Ji J."/>
            <person name="Jenkins J."/>
            <person name="Williams M."/>
            <person name="Shu S."/>
            <person name="Plott C."/>
            <person name="Barry K."/>
            <person name="Rajasekar S."/>
            <person name="Grimwood J."/>
            <person name="Han X."/>
            <person name="Sun S."/>
            <person name="Hou Z."/>
            <person name="He W."/>
            <person name="Dai G."/>
            <person name="Sun C."/>
            <person name="Schmutz J."/>
            <person name="Leebens-Mack J.H."/>
            <person name="Li F.W."/>
            <person name="Wang L."/>
        </authorList>
    </citation>
    <scope>NUCLEOTIDE SEQUENCE [LARGE SCALE GENOMIC DNA]</scope>
    <source>
        <strain evidence="2">cv. PW_Plant_1</strain>
    </source>
</reference>
<protein>
    <submittedName>
        <fullName evidence="1">Uncharacterized protein</fullName>
    </submittedName>
</protein>
<evidence type="ECO:0000313" key="1">
    <source>
        <dbReference type="EMBL" id="KAJ7555398.1"/>
    </source>
</evidence>
<gene>
    <name evidence="1" type="ORF">O6H91_05G035500</name>
</gene>
<keyword evidence="2" id="KW-1185">Reference proteome</keyword>
<proteinExistence type="predicted"/>
<organism evidence="1 2">
    <name type="scientific">Diphasiastrum complanatum</name>
    <name type="common">Issler's clubmoss</name>
    <name type="synonym">Lycopodium complanatum</name>
    <dbReference type="NCBI Taxonomy" id="34168"/>
    <lineage>
        <taxon>Eukaryota</taxon>
        <taxon>Viridiplantae</taxon>
        <taxon>Streptophyta</taxon>
        <taxon>Embryophyta</taxon>
        <taxon>Tracheophyta</taxon>
        <taxon>Lycopodiopsida</taxon>
        <taxon>Lycopodiales</taxon>
        <taxon>Lycopodiaceae</taxon>
        <taxon>Lycopodioideae</taxon>
        <taxon>Diphasiastrum</taxon>
    </lineage>
</organism>
<comment type="caution">
    <text evidence="1">The sequence shown here is derived from an EMBL/GenBank/DDBJ whole genome shotgun (WGS) entry which is preliminary data.</text>
</comment>